<dbReference type="Pfam" id="PF15673">
    <property type="entry name" value="Ciart"/>
    <property type="match status" value="1"/>
</dbReference>
<feature type="region of interest" description="Disordered" evidence="1">
    <location>
        <begin position="244"/>
        <end position="283"/>
    </location>
</feature>
<feature type="compositionally biased region" description="Basic and acidic residues" evidence="1">
    <location>
        <begin position="124"/>
        <end position="152"/>
    </location>
</feature>
<dbReference type="PANTHER" id="PTHR35441:SF2">
    <property type="entry name" value="CIRCADIAN-ASSOCIATED TRANSCRIPTIONAL REPRESSOR"/>
    <property type="match status" value="1"/>
</dbReference>
<gene>
    <name evidence="2" type="primary">Ciart</name>
    <name evidence="2" type="ORF">GTO95_0003660</name>
</gene>
<evidence type="ECO:0000313" key="2">
    <source>
        <dbReference type="EMBL" id="MBN3314094.1"/>
    </source>
</evidence>
<comment type="caution">
    <text evidence="2">The sequence shown here is derived from an EMBL/GenBank/DDBJ whole genome shotgun (WGS) entry which is preliminary data.</text>
</comment>
<protein>
    <submittedName>
        <fullName evidence="2">CIART protein</fullName>
    </submittedName>
</protein>
<feature type="non-terminal residue" evidence="2">
    <location>
        <position position="1"/>
    </location>
</feature>
<feature type="compositionally biased region" description="Acidic residues" evidence="1">
    <location>
        <begin position="15"/>
        <end position="26"/>
    </location>
</feature>
<accession>A0A8J7NL65</accession>
<sequence>MMSASDSDCSIDWLASDDDSDSVFESDCDRADSGRTLPLPHQHLCHAGDTREPCAPHSDCAPSESRHSCSLDKGNVPTCADSDKICAPAGAPRRRDRSWDRRKEMEPLRGEPEGASSSSCPLPERSERSPDKSPRPTLKRDRSLRDLEHREGGWASGSEQDRMFAHKCMELQCYIHPLSSILNGLRSGRYRQRLSSFQESVAMDRIQRIMGVLQNPCMGERYINIILQVEVMLKNWFPHVKPSDQRLDEETQDTPPSKKLKVSPSAMTLNAPKASPTSSCVLPSSHKAHRNIELPPSGTTSSTNLKWLHTSPICTPSVEHVLGRLGHRATARGSDVTQDNVVSSSTDGRRPPPGKINAPCLERLLKATESIISHKGTGSAKETGCS</sequence>
<dbReference type="EMBL" id="JAAWVO010014276">
    <property type="protein sequence ID" value="MBN3314094.1"/>
    <property type="molecule type" value="Genomic_DNA"/>
</dbReference>
<feature type="region of interest" description="Disordered" evidence="1">
    <location>
        <begin position="1"/>
        <end position="156"/>
    </location>
</feature>
<dbReference type="GO" id="GO:0005634">
    <property type="term" value="C:nucleus"/>
    <property type="evidence" value="ECO:0007669"/>
    <property type="project" value="TreeGrafter"/>
</dbReference>
<reference evidence="2" key="1">
    <citation type="journal article" date="2021" name="Cell">
        <title>Tracing the genetic footprints of vertebrate landing in non-teleost ray-finned fishes.</title>
        <authorList>
            <person name="Bi X."/>
            <person name="Wang K."/>
            <person name="Yang L."/>
            <person name="Pan H."/>
            <person name="Jiang H."/>
            <person name="Wei Q."/>
            <person name="Fang M."/>
            <person name="Yu H."/>
            <person name="Zhu C."/>
            <person name="Cai Y."/>
            <person name="He Y."/>
            <person name="Gan X."/>
            <person name="Zeng H."/>
            <person name="Yu D."/>
            <person name="Zhu Y."/>
            <person name="Jiang H."/>
            <person name="Qiu Q."/>
            <person name="Yang H."/>
            <person name="Zhang Y.E."/>
            <person name="Wang W."/>
            <person name="Zhu M."/>
            <person name="He S."/>
            <person name="Zhang G."/>
        </authorList>
    </citation>
    <scope>NUCLEOTIDE SEQUENCE</scope>
    <source>
        <strain evidence="2">Allg_001</strain>
    </source>
</reference>
<dbReference type="Proteomes" id="UP000736164">
    <property type="component" value="Unassembled WGS sequence"/>
</dbReference>
<name>A0A8J7NL65_ATRSP</name>
<dbReference type="AlphaFoldDB" id="A0A8J7NL65"/>
<evidence type="ECO:0000313" key="3">
    <source>
        <dbReference type="Proteomes" id="UP000736164"/>
    </source>
</evidence>
<feature type="compositionally biased region" description="Polar residues" evidence="1">
    <location>
        <begin position="335"/>
        <end position="346"/>
    </location>
</feature>
<dbReference type="GO" id="GO:0045892">
    <property type="term" value="P:negative regulation of DNA-templated transcription"/>
    <property type="evidence" value="ECO:0007669"/>
    <property type="project" value="TreeGrafter"/>
</dbReference>
<dbReference type="GO" id="GO:0032922">
    <property type="term" value="P:circadian regulation of gene expression"/>
    <property type="evidence" value="ECO:0007669"/>
    <property type="project" value="InterPro"/>
</dbReference>
<feature type="region of interest" description="Disordered" evidence="1">
    <location>
        <begin position="329"/>
        <end position="356"/>
    </location>
</feature>
<organism evidence="2 3">
    <name type="scientific">Atractosteus spatula</name>
    <name type="common">Alligator gar</name>
    <name type="synonym">Lepisosteus spatula</name>
    <dbReference type="NCBI Taxonomy" id="7917"/>
    <lineage>
        <taxon>Eukaryota</taxon>
        <taxon>Metazoa</taxon>
        <taxon>Chordata</taxon>
        <taxon>Craniata</taxon>
        <taxon>Vertebrata</taxon>
        <taxon>Euteleostomi</taxon>
        <taxon>Actinopterygii</taxon>
        <taxon>Neopterygii</taxon>
        <taxon>Holostei</taxon>
        <taxon>Semionotiformes</taxon>
        <taxon>Lepisosteidae</taxon>
        <taxon>Atractosteus</taxon>
    </lineage>
</organism>
<feature type="compositionally biased region" description="Basic and acidic residues" evidence="1">
    <location>
        <begin position="97"/>
        <end position="112"/>
    </location>
</feature>
<evidence type="ECO:0000256" key="1">
    <source>
        <dbReference type="SAM" id="MobiDB-lite"/>
    </source>
</evidence>
<proteinExistence type="predicted"/>
<dbReference type="GO" id="GO:0000978">
    <property type="term" value="F:RNA polymerase II cis-regulatory region sequence-specific DNA binding"/>
    <property type="evidence" value="ECO:0007669"/>
    <property type="project" value="TreeGrafter"/>
</dbReference>
<dbReference type="InterPro" id="IPR031373">
    <property type="entry name" value="Ciart"/>
</dbReference>
<feature type="non-terminal residue" evidence="2">
    <location>
        <position position="386"/>
    </location>
</feature>
<dbReference type="PANTHER" id="PTHR35441">
    <property type="entry name" value="CIRCADIAN-ASSOCIATED TRANSCRIPTIONAL REPRESSOR"/>
    <property type="match status" value="1"/>
</dbReference>
<keyword evidence="3" id="KW-1185">Reference proteome</keyword>